<proteinExistence type="predicted"/>
<gene>
    <name evidence="1" type="ORF">QF030_001210</name>
</gene>
<accession>A0ABU0NIT5</accession>
<dbReference type="RefSeq" id="WP_307161571.1">
    <property type="nucleotide sequence ID" value="NZ_JAUSWV010000002.1"/>
</dbReference>
<sequence>MLMPHPAVLRRLVDEYEALTRPGSTAQPPQAQAQARDLAYTLCVSTGTRDVRHALETAHQWLEAASAADAAIRPQTGKEPQVYA</sequence>
<evidence type="ECO:0008006" key="3">
    <source>
        <dbReference type="Google" id="ProtNLM"/>
    </source>
</evidence>
<evidence type="ECO:0000313" key="1">
    <source>
        <dbReference type="EMBL" id="MDQ0579032.1"/>
    </source>
</evidence>
<dbReference type="EMBL" id="JAUSWV010000002">
    <property type="protein sequence ID" value="MDQ0579032.1"/>
    <property type="molecule type" value="Genomic_DNA"/>
</dbReference>
<protein>
    <recommendedName>
        <fullName evidence="3">DUF5133 domain-containing protein</fullName>
    </recommendedName>
</protein>
<reference evidence="1 2" key="1">
    <citation type="submission" date="2023-07" db="EMBL/GenBank/DDBJ databases">
        <title>Comparative genomics of wheat-associated soil bacteria to identify genetic determinants of phenazine resistance.</title>
        <authorList>
            <person name="Mouncey N."/>
        </authorList>
    </citation>
    <scope>NUCLEOTIDE SEQUENCE [LARGE SCALE GENOMIC DNA]</scope>
    <source>
        <strain evidence="1 2">B2I6</strain>
    </source>
</reference>
<evidence type="ECO:0000313" key="2">
    <source>
        <dbReference type="Proteomes" id="UP001230654"/>
    </source>
</evidence>
<dbReference type="Pfam" id="PF17196">
    <property type="entry name" value="DUF5133"/>
    <property type="match status" value="1"/>
</dbReference>
<keyword evidence="2" id="KW-1185">Reference proteome</keyword>
<comment type="caution">
    <text evidence="1">The sequence shown here is derived from an EMBL/GenBank/DDBJ whole genome shotgun (WGS) entry which is preliminary data.</text>
</comment>
<dbReference type="Proteomes" id="UP001230654">
    <property type="component" value="Unassembled WGS sequence"/>
</dbReference>
<name>A0ABU0NIT5_STRRH</name>
<organism evidence="1 2">
    <name type="scientific">Streptomyces rishiriensis</name>
    <dbReference type="NCBI Taxonomy" id="68264"/>
    <lineage>
        <taxon>Bacteria</taxon>
        <taxon>Bacillati</taxon>
        <taxon>Actinomycetota</taxon>
        <taxon>Actinomycetes</taxon>
        <taxon>Kitasatosporales</taxon>
        <taxon>Streptomycetaceae</taxon>
        <taxon>Streptomyces</taxon>
    </lineage>
</organism>
<dbReference type="InterPro" id="IPR033457">
    <property type="entry name" value="DUF5133"/>
</dbReference>